<accession>A0AA91TVX7</accession>
<organism evidence="1 2">
    <name type="scientific">Niallia circulans</name>
    <name type="common">Bacillus circulans</name>
    <dbReference type="NCBI Taxonomy" id="1397"/>
    <lineage>
        <taxon>Bacteria</taxon>
        <taxon>Bacillati</taxon>
        <taxon>Bacillota</taxon>
        <taxon>Bacilli</taxon>
        <taxon>Bacillales</taxon>
        <taxon>Bacillaceae</taxon>
        <taxon>Niallia</taxon>
    </lineage>
</organism>
<dbReference type="AlphaFoldDB" id="A0AA91TVX7"/>
<gene>
    <name evidence="1" type="ORF">CHH57_02175</name>
</gene>
<dbReference type="Proteomes" id="UP000216961">
    <property type="component" value="Unassembled WGS sequence"/>
</dbReference>
<dbReference type="InterPro" id="IPR038027">
    <property type="entry name" value="YorP_sf"/>
</dbReference>
<dbReference type="InterPro" id="IPR018591">
    <property type="entry name" value="YorP"/>
</dbReference>
<dbReference type="SUPFAM" id="SSF159038">
    <property type="entry name" value="YorP-like"/>
    <property type="match status" value="1"/>
</dbReference>
<dbReference type="RefSeq" id="WP_095328688.1">
    <property type="nucleotide sequence ID" value="NZ_NPBQ01000016.1"/>
</dbReference>
<reference evidence="1 2" key="1">
    <citation type="submission" date="2017-07" db="EMBL/GenBank/DDBJ databases">
        <title>Isolation and whole genome analysis of endospore-forming bacteria from heroin.</title>
        <authorList>
            <person name="Kalinowski J."/>
            <person name="Ahrens B."/>
            <person name="Al-Dilaimi A."/>
            <person name="Winkler A."/>
            <person name="Wibberg D."/>
            <person name="Schleenbecker U."/>
            <person name="Ruckert C."/>
            <person name="Wolfel R."/>
            <person name="Grass G."/>
        </authorList>
    </citation>
    <scope>NUCLEOTIDE SEQUENCE [LARGE SCALE GENOMIC DNA]</scope>
    <source>
        <strain evidence="1 2">7521-2</strain>
    </source>
</reference>
<dbReference type="Pfam" id="PF09629">
    <property type="entry name" value="YorP"/>
    <property type="match status" value="1"/>
</dbReference>
<protein>
    <submittedName>
        <fullName evidence="1">Uncharacterized protein</fullName>
    </submittedName>
</protein>
<sequence length="67" mass="7849">MNKQFSFKIGDKAKINEQAKNGLPCAVGKRVMITQYILNSIRYDYIVLREDDILERVRECELDRIGE</sequence>
<dbReference type="Gene3D" id="2.30.30.40">
    <property type="entry name" value="SH3 Domains"/>
    <property type="match status" value="1"/>
</dbReference>
<comment type="caution">
    <text evidence="1">The sequence shown here is derived from an EMBL/GenBank/DDBJ whole genome shotgun (WGS) entry which is preliminary data.</text>
</comment>
<name>A0AA91TVX7_NIACI</name>
<dbReference type="EMBL" id="NPBQ01000016">
    <property type="protein sequence ID" value="PAD84859.1"/>
    <property type="molecule type" value="Genomic_DNA"/>
</dbReference>
<evidence type="ECO:0000313" key="2">
    <source>
        <dbReference type="Proteomes" id="UP000216961"/>
    </source>
</evidence>
<evidence type="ECO:0000313" key="1">
    <source>
        <dbReference type="EMBL" id="PAD84859.1"/>
    </source>
</evidence>
<proteinExistence type="predicted"/>